<evidence type="ECO:0000313" key="3">
    <source>
        <dbReference type="Proteomes" id="UP000789524"/>
    </source>
</evidence>
<dbReference type="Proteomes" id="UP000789524">
    <property type="component" value="Unassembled WGS sequence"/>
</dbReference>
<dbReference type="OrthoDB" id="28230at2759"/>
<name>A0A8J2QJ94_9NEOP</name>
<reference evidence="2" key="1">
    <citation type="submission" date="2021-09" db="EMBL/GenBank/DDBJ databases">
        <authorList>
            <person name="Martin H S."/>
        </authorList>
    </citation>
    <scope>NUCLEOTIDE SEQUENCE</scope>
</reference>
<proteinExistence type="predicted"/>
<feature type="compositionally biased region" description="Low complexity" evidence="1">
    <location>
        <begin position="14"/>
        <end position="24"/>
    </location>
</feature>
<protein>
    <submittedName>
        <fullName evidence="2">(African queen) hypothetical protein</fullName>
    </submittedName>
</protein>
<feature type="compositionally biased region" description="Basic and acidic residues" evidence="1">
    <location>
        <begin position="31"/>
        <end position="43"/>
    </location>
</feature>
<dbReference type="EMBL" id="CAKASE010000050">
    <property type="protein sequence ID" value="CAG9563921.1"/>
    <property type="molecule type" value="Genomic_DNA"/>
</dbReference>
<sequence length="574" mass="65218">MARYGGGAEEPAAVRVRLSPSYLSRPPPGPDAHDPSAPHRLNSYRDRAMSPYTRALPVVWCMRDNQLVPHQVSGVKLQGAVTGAHIAAVSDFLRMVAGTPIILQPPAVHNNIDNEISKDNTIRRRKMSMQLEVPCVFLSESALQKAKCRHNSLDEQEPLQRITKIIEFENDKLLSPVSVDEDNEVPQKITRIIEFNEENTFSSLTNSIDDLTRECSQKIPRILEPSKENVFPSMAKIIEMENEKSNERRISLTSEREISCGTTENCTENEIIRSKPLQRSRFSVDSSCSENSYANIDTIKSLQDVRKEDTLEFSTNTESITTSKPTIRSRFRRKKTSVCSIGSSDCDDEIDVIFKSKPKSSQWVSLDWIPPPIEEPVIAQVCDKNDFISKWIAEQNSQDSGIIPDERRKSLPPKSNEVYIQNMRRFSDGLQICKEDAASDSPATVKWKWHDIVKRHLQLLKNDKGFRRQRGSWIRTARRLSGTNDNKFSEQLPLDTYMKLNTMPHIRKILRSGLLIRRRSWSACYESLSEHALPQGRSIRMQRARVQGYVCAVGRCTGSNLPPACSTIGSRHRK</sequence>
<keyword evidence="3" id="KW-1185">Reference proteome</keyword>
<dbReference type="AlphaFoldDB" id="A0A8J2QJ94"/>
<organism evidence="2 3">
    <name type="scientific">Danaus chrysippus</name>
    <name type="common">African queen</name>
    <dbReference type="NCBI Taxonomy" id="151541"/>
    <lineage>
        <taxon>Eukaryota</taxon>
        <taxon>Metazoa</taxon>
        <taxon>Ecdysozoa</taxon>
        <taxon>Arthropoda</taxon>
        <taxon>Hexapoda</taxon>
        <taxon>Insecta</taxon>
        <taxon>Pterygota</taxon>
        <taxon>Neoptera</taxon>
        <taxon>Endopterygota</taxon>
        <taxon>Lepidoptera</taxon>
        <taxon>Glossata</taxon>
        <taxon>Ditrysia</taxon>
        <taxon>Papilionoidea</taxon>
        <taxon>Nymphalidae</taxon>
        <taxon>Danainae</taxon>
        <taxon>Danaini</taxon>
        <taxon>Danaina</taxon>
        <taxon>Danaus</taxon>
        <taxon>Anosia</taxon>
    </lineage>
</organism>
<gene>
    <name evidence="2" type="ORF">DCHRY22_LOCUS4989</name>
</gene>
<evidence type="ECO:0000256" key="1">
    <source>
        <dbReference type="SAM" id="MobiDB-lite"/>
    </source>
</evidence>
<comment type="caution">
    <text evidence="2">The sequence shown here is derived from an EMBL/GenBank/DDBJ whole genome shotgun (WGS) entry which is preliminary data.</text>
</comment>
<feature type="region of interest" description="Disordered" evidence="1">
    <location>
        <begin position="1"/>
        <end position="43"/>
    </location>
</feature>
<evidence type="ECO:0000313" key="2">
    <source>
        <dbReference type="EMBL" id="CAG9563921.1"/>
    </source>
</evidence>
<accession>A0A8J2QJ94</accession>